<dbReference type="GO" id="GO:0008168">
    <property type="term" value="F:methyltransferase activity"/>
    <property type="evidence" value="ECO:0007669"/>
    <property type="project" value="UniProtKB-KW"/>
</dbReference>
<dbReference type="Pfam" id="PF13489">
    <property type="entry name" value="Methyltransf_23"/>
    <property type="match status" value="1"/>
</dbReference>
<sequence length="352" mass="39118">MSGATTLYEQSAFPIFQNRMYDSQEEARACPRGDIRLVQDHTSGLVYNAAFRPELMNYDAAYQNEQAHSPLFKSHLEHVANIIVRNFGTDGLVEVGCGKAYFLELLQSRGCSIAGFDPTYEGENPAVQRRFFGDGVTVSARGLVLRHVLEHVENPVGFLDSLRAANGGGLIYIEVPCFEWILRARAWFDIFYEHVNYFRLADFSKMFGHVVDSGYLFGGQYLYVVADLDTLRPPVFSHADCIDFPKDFLARVSDISSDRAGATSAVWGAASKGVIYSLLRERCGKPVDVLIDINPAKCGKYVPATGLRVMSPEDGMATLATGSDICVMNSNYLEEIREITGDRFNLIGVERD</sequence>
<dbReference type="STRING" id="28445.BHQ20_23610"/>
<keyword evidence="2" id="KW-1185">Reference proteome</keyword>
<evidence type="ECO:0000313" key="1">
    <source>
        <dbReference type="EMBL" id="ORA96609.1"/>
    </source>
</evidence>
<comment type="caution">
    <text evidence="1">The sequence shown here is derived from an EMBL/GenBank/DDBJ whole genome shotgun (WGS) entry which is preliminary data.</text>
</comment>
<dbReference type="SUPFAM" id="SSF53335">
    <property type="entry name" value="S-adenosyl-L-methionine-dependent methyltransferases"/>
    <property type="match status" value="1"/>
</dbReference>
<keyword evidence="1" id="KW-0489">Methyltransferase</keyword>
<reference evidence="1 2" key="1">
    <citation type="submission" date="2017-02" db="EMBL/GenBank/DDBJ databases">
        <title>The new phylogeny of genus Mycobacterium.</title>
        <authorList>
            <person name="Tortoli E."/>
            <person name="Trovato A."/>
            <person name="Cirillo D.M."/>
        </authorList>
    </citation>
    <scope>NUCLEOTIDE SEQUENCE [LARGE SCALE GENOMIC DNA]</scope>
    <source>
        <strain evidence="1 2">DSM 44049</strain>
    </source>
</reference>
<protein>
    <submittedName>
        <fullName evidence="1">Methyltransferase</fullName>
    </submittedName>
</protein>
<gene>
    <name evidence="1" type="ORF">BST27_24965</name>
</gene>
<dbReference type="EMBL" id="MVHT01000092">
    <property type="protein sequence ID" value="ORA96609.1"/>
    <property type="molecule type" value="Genomic_DNA"/>
</dbReference>
<dbReference type="AlphaFoldDB" id="A0A1E3S7L8"/>
<proteinExistence type="predicted"/>
<dbReference type="Gene3D" id="3.40.50.720">
    <property type="entry name" value="NAD(P)-binding Rossmann-like Domain"/>
    <property type="match status" value="1"/>
</dbReference>
<keyword evidence="1" id="KW-0808">Transferase</keyword>
<name>A0A1E3S7L8_MYCIE</name>
<dbReference type="GO" id="GO:0032259">
    <property type="term" value="P:methylation"/>
    <property type="evidence" value="ECO:0007669"/>
    <property type="project" value="UniProtKB-KW"/>
</dbReference>
<accession>A0A1E3S7L8</accession>
<dbReference type="Gene3D" id="3.40.50.150">
    <property type="entry name" value="Vaccinia Virus protein VP39"/>
    <property type="match status" value="1"/>
</dbReference>
<evidence type="ECO:0000313" key="2">
    <source>
        <dbReference type="Proteomes" id="UP000192739"/>
    </source>
</evidence>
<dbReference type="InterPro" id="IPR029063">
    <property type="entry name" value="SAM-dependent_MTases_sf"/>
</dbReference>
<organism evidence="1 2">
    <name type="scientific">Mycobacterium intermedium</name>
    <dbReference type="NCBI Taxonomy" id="28445"/>
    <lineage>
        <taxon>Bacteria</taxon>
        <taxon>Bacillati</taxon>
        <taxon>Actinomycetota</taxon>
        <taxon>Actinomycetes</taxon>
        <taxon>Mycobacteriales</taxon>
        <taxon>Mycobacteriaceae</taxon>
        <taxon>Mycobacterium</taxon>
        <taxon>Mycobacterium simiae complex</taxon>
    </lineage>
</organism>
<dbReference type="RefSeq" id="WP_069421586.1">
    <property type="nucleotide sequence ID" value="NZ_CBCRZH010000084.1"/>
</dbReference>
<dbReference type="Proteomes" id="UP000192739">
    <property type="component" value="Unassembled WGS sequence"/>
</dbReference>